<dbReference type="GO" id="GO:0005634">
    <property type="term" value="C:nucleus"/>
    <property type="evidence" value="ECO:0007669"/>
    <property type="project" value="UniProtKB-SubCell"/>
</dbReference>
<dbReference type="PANTHER" id="PTHR22930">
    <property type="match status" value="1"/>
</dbReference>
<evidence type="ECO:0000313" key="9">
    <source>
        <dbReference type="Proteomes" id="UP000008820"/>
    </source>
</evidence>
<comment type="similarity">
    <text evidence="3">Belongs to the HARBI1 family.</text>
</comment>
<keyword evidence="5" id="KW-0479">Metal-binding</keyword>
<evidence type="ECO:0000256" key="6">
    <source>
        <dbReference type="ARBA" id="ARBA00022801"/>
    </source>
</evidence>
<evidence type="ECO:0000256" key="3">
    <source>
        <dbReference type="ARBA" id="ARBA00006958"/>
    </source>
</evidence>
<dbReference type="Pfam" id="PF13359">
    <property type="entry name" value="DDE_Tnp_4"/>
    <property type="match status" value="1"/>
</dbReference>
<accession>A0A6I8TTC7</accession>
<dbReference type="GO" id="GO:0046872">
    <property type="term" value="F:metal ion binding"/>
    <property type="evidence" value="ECO:0007669"/>
    <property type="project" value="UniProtKB-KW"/>
</dbReference>
<keyword evidence="9" id="KW-1185">Reference proteome</keyword>
<evidence type="ECO:0000256" key="7">
    <source>
        <dbReference type="ARBA" id="ARBA00023242"/>
    </source>
</evidence>
<evidence type="ECO:0000256" key="1">
    <source>
        <dbReference type="ARBA" id="ARBA00001968"/>
    </source>
</evidence>
<comment type="subcellular location">
    <subcellularLocation>
        <location evidence="2">Nucleus</location>
    </subcellularLocation>
</comment>
<keyword evidence="6" id="KW-0378">Hydrolase</keyword>
<organism evidence="8 9">
    <name type="scientific">Aedes aegypti</name>
    <name type="common">Yellowfever mosquito</name>
    <name type="synonym">Culex aegypti</name>
    <dbReference type="NCBI Taxonomy" id="7159"/>
    <lineage>
        <taxon>Eukaryota</taxon>
        <taxon>Metazoa</taxon>
        <taxon>Ecdysozoa</taxon>
        <taxon>Arthropoda</taxon>
        <taxon>Hexapoda</taxon>
        <taxon>Insecta</taxon>
        <taxon>Pterygota</taxon>
        <taxon>Neoptera</taxon>
        <taxon>Endopterygota</taxon>
        <taxon>Diptera</taxon>
        <taxon>Nematocera</taxon>
        <taxon>Culicoidea</taxon>
        <taxon>Culicidae</taxon>
        <taxon>Culicinae</taxon>
        <taxon>Aedini</taxon>
        <taxon>Aedes</taxon>
        <taxon>Stegomyia</taxon>
    </lineage>
</organism>
<dbReference type="EnsemblMetazoa" id="AAEL025777-RA">
    <property type="protein sequence ID" value="AAEL025777-PA"/>
    <property type="gene ID" value="AAEL025777"/>
</dbReference>
<dbReference type="PANTHER" id="PTHR22930:SF269">
    <property type="entry name" value="NUCLEASE HARBI1-LIKE PROTEIN"/>
    <property type="match status" value="1"/>
</dbReference>
<evidence type="ECO:0000313" key="8">
    <source>
        <dbReference type="EnsemblMetazoa" id="AAEL025777-PA"/>
    </source>
</evidence>
<sequence length="424" mass="48289">MSLLRNFRFILNLIIAASSVVLLKRKSQRKRKKAAHWVHPYLAERSSKGRYATDFDDMVSGEKFFKENFHMSKNSFDQLFKLVEKDLAPKRNTRPKDGIPPKLKLGLVIEYLASGGLQRHLASCYRVSKQHMGSIIDQVCDAICRALSAYVADPCQESFLEVANGFNSRWNFPNCIGAIDGKHVSIKAPPNAGSIFYNYKGFHSLALMAICDASYRFTYLDVGAYGSEGDCNIFKESKFGTDVLHDRLDFPENATVNGVKLPFFYVADDAFPLCKRIIKPYSKKNLSAEERIFNYRLSRARRCIENAFGLLCSKWACLKKTLYCSPDRAQKIISACCMLHNFLISHKSTAYCPPGYMDKFDDENVITEGEWRKRISSDSLYHTTFSASAGRPSDYGKYIRNVLKQYVNSNIGELPWQRRAAFVE</sequence>
<dbReference type="InterPro" id="IPR027806">
    <property type="entry name" value="HARBI1_dom"/>
</dbReference>
<protein>
    <submittedName>
        <fullName evidence="8">Uncharacterized protein</fullName>
    </submittedName>
</protein>
<keyword evidence="7" id="KW-0539">Nucleus</keyword>
<reference evidence="8 9" key="1">
    <citation type="submission" date="2017-06" db="EMBL/GenBank/DDBJ databases">
        <title>Aedes aegypti genome working group (AGWG) sequencing and assembly.</title>
        <authorList>
            <consortium name="Aedes aegypti Genome Working Group (AGWG)"/>
            <person name="Matthews B.J."/>
        </authorList>
    </citation>
    <scope>NUCLEOTIDE SEQUENCE [LARGE SCALE GENOMIC DNA]</scope>
    <source>
        <strain evidence="8 9">LVP_AGWG</strain>
    </source>
</reference>
<dbReference type="InParanoid" id="A0A6I8TTC7"/>
<dbReference type="GO" id="GO:0016787">
    <property type="term" value="F:hydrolase activity"/>
    <property type="evidence" value="ECO:0007669"/>
    <property type="project" value="UniProtKB-KW"/>
</dbReference>
<dbReference type="InterPro" id="IPR045249">
    <property type="entry name" value="HARBI1-like"/>
</dbReference>
<dbReference type="Proteomes" id="UP000008820">
    <property type="component" value="Chromosome 1"/>
</dbReference>
<evidence type="ECO:0000256" key="4">
    <source>
        <dbReference type="ARBA" id="ARBA00022722"/>
    </source>
</evidence>
<evidence type="ECO:0000256" key="2">
    <source>
        <dbReference type="ARBA" id="ARBA00004123"/>
    </source>
</evidence>
<evidence type="ECO:0000256" key="5">
    <source>
        <dbReference type="ARBA" id="ARBA00022723"/>
    </source>
</evidence>
<comment type="cofactor">
    <cofactor evidence="1">
        <name>a divalent metal cation</name>
        <dbReference type="ChEBI" id="CHEBI:60240"/>
    </cofactor>
</comment>
<dbReference type="OrthoDB" id="7761730at2759"/>
<proteinExistence type="inferred from homology"/>
<gene>
    <name evidence="8" type="primary">110674019</name>
</gene>
<name>A0A6I8TTC7_AEDAE</name>
<dbReference type="GO" id="GO:0004518">
    <property type="term" value="F:nuclease activity"/>
    <property type="evidence" value="ECO:0007669"/>
    <property type="project" value="UniProtKB-KW"/>
</dbReference>
<dbReference type="AlphaFoldDB" id="A0A6I8TTC7"/>
<reference evidence="8" key="2">
    <citation type="submission" date="2020-05" db="UniProtKB">
        <authorList>
            <consortium name="EnsemblMetazoa"/>
        </authorList>
    </citation>
    <scope>IDENTIFICATION</scope>
    <source>
        <strain evidence="8">LVP_AGWG</strain>
    </source>
</reference>
<keyword evidence="4" id="KW-0540">Nuclease</keyword>